<keyword evidence="3" id="KW-1185">Reference proteome</keyword>
<gene>
    <name evidence="2" type="ORF">GCM10011509_06830</name>
</gene>
<dbReference type="RefSeq" id="WP_022920804.1">
    <property type="nucleotide sequence ID" value="NZ_BMLB01000002.1"/>
</dbReference>
<keyword evidence="1" id="KW-0812">Transmembrane</keyword>
<sequence length="123" mass="13777">MALPVWFQRIESAAVAALVVVVFVQLGFAWWWLVAIFLLWDLSMLGYLVSPTVGAVSYNVGHSYLGPATLLLLSWVGAVDARWPLFVTLTWAFHIAVDRLLGYGLKFTDRFTHTHLGEVGTKR</sequence>
<dbReference type="InterPro" id="IPR025356">
    <property type="entry name" value="DUF4260"/>
</dbReference>
<dbReference type="Pfam" id="PF14079">
    <property type="entry name" value="DUF4260"/>
    <property type="match status" value="1"/>
</dbReference>
<feature type="transmembrane region" description="Helical" evidence="1">
    <location>
        <begin position="12"/>
        <end position="40"/>
    </location>
</feature>
<evidence type="ECO:0000256" key="1">
    <source>
        <dbReference type="SAM" id="Phobius"/>
    </source>
</evidence>
<dbReference type="Proteomes" id="UP000662111">
    <property type="component" value="Unassembled WGS sequence"/>
</dbReference>
<proteinExistence type="predicted"/>
<evidence type="ECO:0000313" key="2">
    <source>
        <dbReference type="EMBL" id="GGK61141.1"/>
    </source>
</evidence>
<organism evidence="2 3">
    <name type="scientific">Ornithinimicrobium pekingense</name>
    <dbReference type="NCBI Taxonomy" id="384677"/>
    <lineage>
        <taxon>Bacteria</taxon>
        <taxon>Bacillati</taxon>
        <taxon>Actinomycetota</taxon>
        <taxon>Actinomycetes</taxon>
        <taxon>Micrococcales</taxon>
        <taxon>Ornithinimicrobiaceae</taxon>
        <taxon>Ornithinimicrobium</taxon>
    </lineage>
</organism>
<reference evidence="3" key="1">
    <citation type="journal article" date="2019" name="Int. J. Syst. Evol. Microbiol.">
        <title>The Global Catalogue of Microorganisms (GCM) 10K type strain sequencing project: providing services to taxonomists for standard genome sequencing and annotation.</title>
        <authorList>
            <consortium name="The Broad Institute Genomics Platform"/>
            <consortium name="The Broad Institute Genome Sequencing Center for Infectious Disease"/>
            <person name="Wu L."/>
            <person name="Ma J."/>
        </authorList>
    </citation>
    <scope>NUCLEOTIDE SEQUENCE [LARGE SCALE GENOMIC DNA]</scope>
    <source>
        <strain evidence="3">CGMCC 1.5362</strain>
    </source>
</reference>
<comment type="caution">
    <text evidence="2">The sequence shown here is derived from an EMBL/GenBank/DDBJ whole genome shotgun (WGS) entry which is preliminary data.</text>
</comment>
<evidence type="ECO:0000313" key="3">
    <source>
        <dbReference type="Proteomes" id="UP000662111"/>
    </source>
</evidence>
<keyword evidence="1" id="KW-0472">Membrane</keyword>
<dbReference type="EMBL" id="BMLB01000002">
    <property type="protein sequence ID" value="GGK61141.1"/>
    <property type="molecule type" value="Genomic_DNA"/>
</dbReference>
<evidence type="ECO:0008006" key="4">
    <source>
        <dbReference type="Google" id="ProtNLM"/>
    </source>
</evidence>
<name>A0ABQ2F7Y3_9MICO</name>
<keyword evidence="1" id="KW-1133">Transmembrane helix</keyword>
<accession>A0ABQ2F7Y3</accession>
<protein>
    <recommendedName>
        <fullName evidence="4">DUF4260 family protein</fullName>
    </recommendedName>
</protein>
<feature type="transmembrane region" description="Helical" evidence="1">
    <location>
        <begin position="81"/>
        <end position="101"/>
    </location>
</feature>